<dbReference type="EMBL" id="JAPMLT010000002">
    <property type="protein sequence ID" value="MCX7569734.1"/>
    <property type="molecule type" value="Genomic_DNA"/>
</dbReference>
<gene>
    <name evidence="1" type="ORF">OS242_07130</name>
</gene>
<accession>A0ABT3X4T1</accession>
<dbReference type="PANTHER" id="PTHR43422:SF3">
    <property type="entry name" value="THIAMINE THIAZOLE SYNTHASE"/>
    <property type="match status" value="1"/>
</dbReference>
<organism evidence="1 2">
    <name type="scientific">Tumebacillus lacus</name>
    <dbReference type="NCBI Taxonomy" id="2995335"/>
    <lineage>
        <taxon>Bacteria</taxon>
        <taxon>Bacillati</taxon>
        <taxon>Bacillota</taxon>
        <taxon>Bacilli</taxon>
        <taxon>Bacillales</taxon>
        <taxon>Alicyclobacillaceae</taxon>
        <taxon>Tumebacillus</taxon>
    </lineage>
</organism>
<sequence>MSKRLGSHAIVIGGSIAGMFTARALSDHYDKVTILDRDEFPAEPIHRKGAPQGYQSHVLLKGGELVTEKFFPGFYDELTGLVPVIDSKDVAWYHYGVWRLRLKTGMKKYLMTRPFLEFHIRRRTQQIENIEFLQNVDVLHLLATEGNTKVTGVKVEHRGDSTAPSELLADLVVDCGGRGSSAPKFLEQLGYSRPEETTIKIDIGYSSRLYKMPEGLQMDWQYILIYPKPPHGTRIGIANTCEDGKIILSLAGCAGDYPPTDEEGFMEYLKSIPQKDLYDVIKQCEPASEIKSHRLPSSLRRHYESMTAFPENYLVLGDAVCSVNPVFGQGMSISTMSANALKESLDEYAAAGGRDFHAMRKNFYTRATDIINLAWNWAVAEDFRYPNVEGKKPPFTGLQNWYLGNLFELAASNKRIYFQVNMVLNLVAKPRTLLQPYILWQVVRKTLGFQDKGMRTMGNGHPIDA</sequence>
<evidence type="ECO:0000313" key="1">
    <source>
        <dbReference type="EMBL" id="MCX7569734.1"/>
    </source>
</evidence>
<dbReference type="Gene3D" id="3.50.50.60">
    <property type="entry name" value="FAD/NAD(P)-binding domain"/>
    <property type="match status" value="1"/>
</dbReference>
<dbReference type="RefSeq" id="WP_267150963.1">
    <property type="nucleotide sequence ID" value="NZ_JAPMLT010000002.1"/>
</dbReference>
<keyword evidence="2" id="KW-1185">Reference proteome</keyword>
<evidence type="ECO:0008006" key="3">
    <source>
        <dbReference type="Google" id="ProtNLM"/>
    </source>
</evidence>
<proteinExistence type="predicted"/>
<reference evidence="1 2" key="1">
    <citation type="submission" date="2022-11" db="EMBL/GenBank/DDBJ databases">
        <title>Study of microbial diversity in lake waters.</title>
        <authorList>
            <person name="Zhang J."/>
        </authorList>
    </citation>
    <scope>NUCLEOTIDE SEQUENCE [LARGE SCALE GENOMIC DNA]</scope>
    <source>
        <strain evidence="1 2">DT12</strain>
    </source>
</reference>
<evidence type="ECO:0000313" key="2">
    <source>
        <dbReference type="Proteomes" id="UP001208017"/>
    </source>
</evidence>
<comment type="caution">
    <text evidence="1">The sequence shown here is derived from an EMBL/GenBank/DDBJ whole genome shotgun (WGS) entry which is preliminary data.</text>
</comment>
<protein>
    <recommendedName>
        <fullName evidence="3">FAD-binding domain-containing protein</fullName>
    </recommendedName>
</protein>
<name>A0ABT3X4T1_9BACL</name>
<dbReference type="PANTHER" id="PTHR43422">
    <property type="entry name" value="THIAMINE THIAZOLE SYNTHASE"/>
    <property type="match status" value="1"/>
</dbReference>
<dbReference type="InterPro" id="IPR036188">
    <property type="entry name" value="FAD/NAD-bd_sf"/>
</dbReference>
<dbReference type="Proteomes" id="UP001208017">
    <property type="component" value="Unassembled WGS sequence"/>
</dbReference>
<dbReference type="SUPFAM" id="SSF51905">
    <property type="entry name" value="FAD/NAD(P)-binding domain"/>
    <property type="match status" value="1"/>
</dbReference>